<feature type="transmembrane region" description="Helical" evidence="8">
    <location>
        <begin position="1474"/>
        <end position="1497"/>
    </location>
</feature>
<keyword evidence="5 8" id="KW-1133">Transmembrane helix</keyword>
<dbReference type="PROSITE" id="PS50125">
    <property type="entry name" value="GUANYLATE_CYCLASE_2"/>
    <property type="match status" value="2"/>
</dbReference>
<feature type="transmembrane region" description="Helical" evidence="8">
    <location>
        <begin position="1360"/>
        <end position="1382"/>
    </location>
</feature>
<feature type="compositionally biased region" description="Polar residues" evidence="7">
    <location>
        <begin position="676"/>
        <end position="701"/>
    </location>
</feature>
<proteinExistence type="predicted"/>
<dbReference type="InterPro" id="IPR023214">
    <property type="entry name" value="HAD_sf"/>
</dbReference>
<feature type="transmembrane region" description="Helical" evidence="8">
    <location>
        <begin position="2255"/>
        <end position="2275"/>
    </location>
</feature>
<feature type="domain" description="Guanylate cyclase" evidence="9">
    <location>
        <begin position="2425"/>
        <end position="2617"/>
    </location>
</feature>
<dbReference type="Pfam" id="PF00211">
    <property type="entry name" value="Guanylate_cyc"/>
    <property type="match status" value="3"/>
</dbReference>
<feature type="compositionally biased region" description="Acidic residues" evidence="7">
    <location>
        <begin position="852"/>
        <end position="864"/>
    </location>
</feature>
<evidence type="ECO:0000256" key="1">
    <source>
        <dbReference type="ARBA" id="ARBA00004141"/>
    </source>
</evidence>
<dbReference type="PANTHER" id="PTHR24092">
    <property type="entry name" value="PROBABLE PHOSPHOLIPID-TRANSPORTING ATPASE"/>
    <property type="match status" value="1"/>
</dbReference>
<dbReference type="Gene3D" id="3.40.1110.10">
    <property type="entry name" value="Calcium-transporting ATPase, cytoplasmic domain N"/>
    <property type="match status" value="1"/>
</dbReference>
<dbReference type="PROSITE" id="PS00154">
    <property type="entry name" value="ATPASE_E1_E2"/>
    <property type="match status" value="1"/>
</dbReference>
<feature type="transmembrane region" description="Helical" evidence="8">
    <location>
        <begin position="1402"/>
        <end position="1419"/>
    </location>
</feature>
<dbReference type="InterPro" id="IPR001054">
    <property type="entry name" value="A/G_cyclase"/>
</dbReference>
<evidence type="ECO:0000256" key="2">
    <source>
        <dbReference type="ARBA" id="ARBA00022692"/>
    </source>
</evidence>
<dbReference type="NCBIfam" id="TIGR01494">
    <property type="entry name" value="ATPase_P-type"/>
    <property type="match status" value="1"/>
</dbReference>
<feature type="compositionally biased region" description="Low complexity" evidence="7">
    <location>
        <begin position="597"/>
        <end position="611"/>
    </location>
</feature>
<dbReference type="InterPro" id="IPR018303">
    <property type="entry name" value="ATPase_P-typ_P_site"/>
</dbReference>
<dbReference type="EMBL" id="SPLM01000074">
    <property type="protein sequence ID" value="TMW62031.1"/>
    <property type="molecule type" value="Genomic_DNA"/>
</dbReference>
<feature type="transmembrane region" description="Helical" evidence="8">
    <location>
        <begin position="1761"/>
        <end position="1785"/>
    </location>
</feature>
<evidence type="ECO:0000256" key="6">
    <source>
        <dbReference type="ARBA" id="ARBA00023136"/>
    </source>
</evidence>
<keyword evidence="3" id="KW-0479">Metal-binding</keyword>
<dbReference type="Gene3D" id="3.40.50.1000">
    <property type="entry name" value="HAD superfamily/HAD-like"/>
    <property type="match status" value="2"/>
</dbReference>
<dbReference type="GO" id="GO:0140326">
    <property type="term" value="F:ATPase-coupled intramembrane lipid transporter activity"/>
    <property type="evidence" value="ECO:0007669"/>
    <property type="project" value="TreeGrafter"/>
</dbReference>
<dbReference type="OrthoDB" id="354346at2759"/>
<feature type="domain" description="Guanylate cyclase" evidence="9">
    <location>
        <begin position="1879"/>
        <end position="2008"/>
    </location>
</feature>
<dbReference type="FunFam" id="3.30.70.1230:FF:000045">
    <property type="entry name" value="Phospholipid-transporting ATPase"/>
    <property type="match status" value="1"/>
</dbReference>
<dbReference type="InterPro" id="IPR032631">
    <property type="entry name" value="P-type_ATPase_N"/>
</dbReference>
<dbReference type="Gene3D" id="2.70.150.10">
    <property type="entry name" value="Calcium-transporting ATPase, cytoplasmic transduction domain A"/>
    <property type="match status" value="1"/>
</dbReference>
<feature type="transmembrane region" description="Helical" evidence="8">
    <location>
        <begin position="2287"/>
        <end position="2308"/>
    </location>
</feature>
<keyword evidence="11" id="KW-1185">Reference proteome</keyword>
<feature type="compositionally biased region" description="Basic and acidic residues" evidence="7">
    <location>
        <begin position="837"/>
        <end position="846"/>
    </location>
</feature>
<feature type="compositionally biased region" description="Acidic residues" evidence="7">
    <location>
        <begin position="825"/>
        <end position="836"/>
    </location>
</feature>
<feature type="compositionally biased region" description="Low complexity" evidence="7">
    <location>
        <begin position="1559"/>
        <end position="1581"/>
    </location>
</feature>
<evidence type="ECO:0000313" key="10">
    <source>
        <dbReference type="EMBL" id="TMW62031.1"/>
    </source>
</evidence>
<sequence>MDATRAAESAVSAPMSAAGASVHSSNDSHRQYRHHQRSSHRTSLLGRLLGWNRVRPLSSSDVNPSVKSRVLYVNEVRRSQDYAEQMHKTHAAHLYHGNIVRTSKYTLLSFVPKSLFEQFRRVANFYFLIISLLQLCTDLSPTNEYSTIGPLMIVFLATMIKEGLEDRARHYEDHLVNHQRVDVFCEPTPSDQSDTAAQSSADSSKPTYQSVFWKQLRVGHVIKIHENDLVPADMVLLFSSHEDAEVMCETSSLDGESNLKVRHCIKWNQIIPRTANDFGTSLRGEIRCELPNKRLYSFDGVLQLSFTSDAAKSEAQEAMELRRRTFFMAASGRSMNSFGLAQMPESEEIPISIENVMLRGMKLCNTKWAIGVIVGAGNDSKLIQNMKAIPSKFSRLDRVANRCIFLIFAVLFAVCCISSVQAALFSNKVHSRPSHASAMPYIKRFRPAEYVEVWVTYLILYNNMVPISLYISLEVVKWYQARRIESDPRLRCSDNGLGVTARTSNVNEDLGQIKYIFSDKTGTLTRNQMLFKVCSIGGIIFDGSNMNLRRLAKAVGGGSILEDTSFLNGSMSGSMHTPTPAPAPATLHKDGHPGVARSGSHSSGRGSGSSTDGRRAVRHGPLSEKDVRPFHQLPMMMENPSKFVGKEQHSLELARPFFRCLLLCHSASVVMEEATSSTPRSGVTTSGMASTASSERMSNASALGPLPGFDSASLRDLLKPEGGNNTTGHRRPSMASQFKYFGSSPDEVALLNAAVEFQCAFEERDRDLIHIRIFGERETYRVLALNEFDSVRKCMSVVVQRIAVEGAKTPKQKRATRKSPFPNLPDDEDNAASDAEDNAKGAKEENDTAQDNGEDIEEEEEDDVLQNEDDILVFCKGADTIMFANAANAQDISKLGLHVHYFAAMALRTLLLGYRSLTKAEYFAWKTEYDIARRSLSDREHLCLQVAKQIETSIYLLGATGVEDLLQDGVRECIDQLVQAGVNVWMLTGDKDETAISVAHMCGLIGEKSKIVIIKGKNRQDCLDEIANARRKLKREGVWIPGVASRNISLVINGEALEHLLTDAPYKRLDQHIHMGAANQVVPSAGTVDMFGDEVSTAVPSLLHDSQTTKSAGSIPIAGLALPTTNSSSNNIVAIGTSVPGANTSSSGLYNRRVGSRHISTRPSVADYLNSAQQAQELFMELATQCSSVVACRLSPMQKAQVVGLMKYAPGEPLTLAVGDGGNDVSMIQEAHVGVGIHGHEGMQAVRAADFAIATFRHLSRLLLVHGRWNHRRVALVILFSFYKNTALIMTLFAYSQRNAYSGQTLYESYLMVGWNVFYTILPIFVLGIADEDIRDRTVLQYPFVYRSALKQSELSIKKLSYWVLNALLHSQLIFFFTMGTLNGTPSSVLGYSNGLFTDGTAVYGALVIVVTLRASLSMQRFHRWTRAHYMSLFGGFAAFLVFVIAYSHALQLLPTFDVFRDFYAIGNVLFSEAAYWVLIFFTSIACIAPDFATAYLKQMYLPSSTDIIQEIDSGLGEHFDFSSIEDARVLSAGGNSGTTSSRSMKLPDASSARSDDVNTNGSAPTTPTGSSTGSTRTDLTSSLLDGEWSQKFRDFDRPTEHDELSKQLSALQREIAQEIGLPDPMFGEDEAHSSRALNVQPSVHPLTLEFMGEEHQQVEGEYALAFAFRERARVILCLKILIFVIPLYALYEYFWEGEASYVWIRVGYFCCVLAYMRVVRTKAFIEFYQPAILVPVCVIGMALTLTISDSGKFAAALYPIVLLVVIRVEFLYALVLSIYNYSFYLLAGKIGLMEESAASQDIPDMLLFSLYVVFVIVFGALSCYSLQITMRRDFLQSRSLLLEQKRSTQILKNMLPEHVVKRMQKGETLISEDEKDVTILFCDIADFASFVTRFSPTEVVSLLDRVYSLFDQMCQKHGVRKMETVGKTYMACAGLQGKDRGKEAALRAVSMAIDMLNTLERCRASNGNGIKLRIGVHSGRVISGLVGMKKQQFSLFGDTVNTASRMQSTGITGRCQISHVTYRKLVGHFTFEERQIQVKGKGTMTTYMLGEPLTDLARMAVGGQLEHIIKRESLIVSDSVTKKTFDPDFLSATRQRWLLNVKKQWARYDILRLLVGSPPNSLQDFGTPSSNLGAMSGVEVDMLSEIHSLQLRFKENEMEYKFLETTLSDRVEGARSTLIALALYAIFAALRDLTIELVQTRTKIHGKVYHVNSSTYVVILVTRFFYAVFAVMLARHARQEFPDYSEVRLRNVLLGAYMFGLCCFTVPEVMLWRLNYELLVDASSRYVHLCLDTVLVMFCTSNGGSILHRHAMMFNIAVIGVVTFATLVCLQVYRQGPEDKDTVQGYNVRFKTGYPIVLTYLSVLTNIVASYGNEFFTRRQIWLKTRTQIETMNADRLLYQMLPAAVVMRLKEGETVCDQHHQVGILFSDIKGFTSIASEANPAQVVNILASLFCAFDKLTEKHGVFKMQTIGDAYVIVSGLPYVDMSLGPILGNATASGTVNQVSSGARMTGNRVLPVASAELMAMTSDRPIGVLARRSTLKHKFQMHIRSHIRDLLAMARDMHMEVRKVSDPNTGERLQMRIGIHIGNIIGGVIGTTTLRYDMWGPDALTANELESNGVPEHTLVSPVVMDVVKGMPDIKCTFHKRTNFTNVPMMDTYLVEFVEPPEVEPSATIAGSMAHAYPLGSLNSLDVVPGATDSAPTTSSGSALKALIAQGSTRTLQLLSNANPRRSMSPGTPPPVDPSGLASILSRGESNRTLAAIRDE</sequence>
<keyword evidence="4" id="KW-0460">Magnesium</keyword>
<dbReference type="InterPro" id="IPR008250">
    <property type="entry name" value="ATPase_P-typ_transduc_dom_A_sf"/>
</dbReference>
<comment type="caution">
    <text evidence="10">The sequence shown here is derived from an EMBL/GenBank/DDBJ whole genome shotgun (WGS) entry which is preliminary data.</text>
</comment>
<dbReference type="Gene3D" id="3.30.70.1230">
    <property type="entry name" value="Nucleotide cyclase"/>
    <property type="match status" value="2"/>
</dbReference>
<dbReference type="GO" id="GO:0009190">
    <property type="term" value="P:cyclic nucleotide biosynthetic process"/>
    <property type="evidence" value="ECO:0007669"/>
    <property type="project" value="InterPro"/>
</dbReference>
<dbReference type="GO" id="GO:0005524">
    <property type="term" value="F:ATP binding"/>
    <property type="evidence" value="ECO:0007669"/>
    <property type="project" value="InterPro"/>
</dbReference>
<dbReference type="Proteomes" id="UP000794436">
    <property type="component" value="Unassembled WGS sequence"/>
</dbReference>
<dbReference type="SMART" id="SM00044">
    <property type="entry name" value="CYCc"/>
    <property type="match status" value="2"/>
</dbReference>
<dbReference type="InterPro" id="IPR036412">
    <property type="entry name" value="HAD-like_sf"/>
</dbReference>
<dbReference type="SUPFAM" id="SSF55073">
    <property type="entry name" value="Nucleotide cyclase"/>
    <property type="match status" value="2"/>
</dbReference>
<evidence type="ECO:0000259" key="9">
    <source>
        <dbReference type="PROSITE" id="PS50125"/>
    </source>
</evidence>
<dbReference type="PRINTS" id="PR00119">
    <property type="entry name" value="CATATPASE"/>
</dbReference>
<dbReference type="CDD" id="cd07302">
    <property type="entry name" value="CHD"/>
    <property type="match status" value="2"/>
</dbReference>
<feature type="transmembrane region" description="Helical" evidence="8">
    <location>
        <begin position="1701"/>
        <end position="1720"/>
    </location>
</feature>
<dbReference type="SUPFAM" id="SSF81665">
    <property type="entry name" value="Calcium ATPase, transmembrane domain M"/>
    <property type="match status" value="1"/>
</dbReference>
<keyword evidence="2 8" id="KW-0812">Transmembrane</keyword>
<organism evidence="10 11">
    <name type="scientific">Pythium oligandrum</name>
    <name type="common">Mycoparasitic fungus</name>
    <dbReference type="NCBI Taxonomy" id="41045"/>
    <lineage>
        <taxon>Eukaryota</taxon>
        <taxon>Sar</taxon>
        <taxon>Stramenopiles</taxon>
        <taxon>Oomycota</taxon>
        <taxon>Peronosporomycetes</taxon>
        <taxon>Pythiales</taxon>
        <taxon>Pythiaceae</taxon>
        <taxon>Pythium</taxon>
    </lineage>
</organism>
<feature type="region of interest" description="Disordered" evidence="7">
    <location>
        <begin position="808"/>
        <end position="864"/>
    </location>
</feature>
<feature type="compositionally biased region" description="Basic residues" evidence="7">
    <location>
        <begin position="31"/>
        <end position="40"/>
    </location>
</feature>
<feature type="transmembrane region" description="Helical" evidence="8">
    <location>
        <begin position="1806"/>
        <end position="1828"/>
    </location>
</feature>
<dbReference type="InterPro" id="IPR029787">
    <property type="entry name" value="Nucleotide_cyclase"/>
</dbReference>
<dbReference type="InterPro" id="IPR023299">
    <property type="entry name" value="ATPase_P-typ_cyto_dom_N"/>
</dbReference>
<feature type="transmembrane region" description="Helical" evidence="8">
    <location>
        <begin position="403"/>
        <end position="424"/>
    </location>
</feature>
<keyword evidence="6 8" id="KW-0472">Membrane</keyword>
<evidence type="ECO:0000256" key="8">
    <source>
        <dbReference type="SAM" id="Phobius"/>
    </source>
</evidence>
<dbReference type="GO" id="GO:0046872">
    <property type="term" value="F:metal ion binding"/>
    <property type="evidence" value="ECO:0007669"/>
    <property type="project" value="UniProtKB-KW"/>
</dbReference>
<evidence type="ECO:0000256" key="5">
    <source>
        <dbReference type="ARBA" id="ARBA00022989"/>
    </source>
</evidence>
<reference evidence="10" key="1">
    <citation type="submission" date="2019-03" db="EMBL/GenBank/DDBJ databases">
        <title>Long read genome sequence of the mycoparasitic Pythium oligandrum ATCC 38472 isolated from sugarbeet rhizosphere.</title>
        <authorList>
            <person name="Gaulin E."/>
        </authorList>
    </citation>
    <scope>NUCLEOTIDE SEQUENCE</scope>
    <source>
        <strain evidence="10">ATCC 38472_TT</strain>
    </source>
</reference>
<feature type="transmembrane region" description="Helical" evidence="8">
    <location>
        <begin position="454"/>
        <end position="473"/>
    </location>
</feature>
<evidence type="ECO:0000256" key="4">
    <source>
        <dbReference type="ARBA" id="ARBA00022842"/>
    </source>
</evidence>
<dbReference type="GO" id="GO:0045332">
    <property type="term" value="P:phospholipid translocation"/>
    <property type="evidence" value="ECO:0007669"/>
    <property type="project" value="TreeGrafter"/>
</dbReference>
<feature type="transmembrane region" description="Helical" evidence="8">
    <location>
        <begin position="2315"/>
        <end position="2334"/>
    </location>
</feature>
<dbReference type="Pfam" id="PF16209">
    <property type="entry name" value="PhoLip_ATPase_N"/>
    <property type="match status" value="1"/>
</dbReference>
<dbReference type="SUPFAM" id="SSF81660">
    <property type="entry name" value="Metal cation-transporting ATPase, ATP-binding domain N"/>
    <property type="match status" value="1"/>
</dbReference>
<comment type="subcellular location">
    <subcellularLocation>
        <location evidence="1">Membrane</location>
        <topology evidence="1">Multi-pass membrane protein</topology>
    </subcellularLocation>
</comment>
<dbReference type="InterPro" id="IPR032630">
    <property type="entry name" value="P_typ_ATPase_c"/>
</dbReference>
<feature type="transmembrane region" description="Helical" evidence="8">
    <location>
        <begin position="2217"/>
        <end position="2235"/>
    </location>
</feature>
<protein>
    <recommendedName>
        <fullName evidence="9">Guanylate cyclase domain-containing protein</fullName>
    </recommendedName>
</protein>
<evidence type="ECO:0000256" key="3">
    <source>
        <dbReference type="ARBA" id="ARBA00022723"/>
    </source>
</evidence>
<feature type="transmembrane region" description="Helical" evidence="8">
    <location>
        <begin position="1431"/>
        <end position="1454"/>
    </location>
</feature>
<evidence type="ECO:0000313" key="11">
    <source>
        <dbReference type="Proteomes" id="UP000794436"/>
    </source>
</evidence>
<feature type="transmembrane region" description="Helical" evidence="8">
    <location>
        <begin position="1274"/>
        <end position="1295"/>
    </location>
</feature>
<dbReference type="Pfam" id="PF16212">
    <property type="entry name" value="PhoLip_ATPase_C"/>
    <property type="match status" value="1"/>
</dbReference>
<dbReference type="GO" id="GO:0016887">
    <property type="term" value="F:ATP hydrolysis activity"/>
    <property type="evidence" value="ECO:0007669"/>
    <property type="project" value="InterPro"/>
</dbReference>
<gene>
    <name evidence="10" type="ORF">Poli38472_009524</name>
</gene>
<accession>A0A8K1CEN0</accession>
<dbReference type="GO" id="GO:0005886">
    <property type="term" value="C:plasma membrane"/>
    <property type="evidence" value="ECO:0007669"/>
    <property type="project" value="TreeGrafter"/>
</dbReference>
<feature type="transmembrane region" description="Helical" evidence="8">
    <location>
        <begin position="1675"/>
        <end position="1695"/>
    </location>
</feature>
<feature type="region of interest" description="Disordered" evidence="7">
    <location>
        <begin position="2729"/>
        <end position="2767"/>
    </location>
</feature>
<dbReference type="PANTHER" id="PTHR24092:SF150">
    <property type="entry name" value="PHOSPHOLIPID-TRANSPORTING ATPASE"/>
    <property type="match status" value="1"/>
</dbReference>
<name>A0A8K1CEN0_PYTOL</name>
<dbReference type="InterPro" id="IPR023298">
    <property type="entry name" value="ATPase_P-typ_TM_dom_sf"/>
</dbReference>
<feature type="transmembrane region" description="Helical" evidence="8">
    <location>
        <begin position="1732"/>
        <end position="1749"/>
    </location>
</feature>
<dbReference type="SUPFAM" id="SSF56784">
    <property type="entry name" value="HAD-like"/>
    <property type="match status" value="1"/>
</dbReference>
<feature type="region of interest" description="Disordered" evidence="7">
    <location>
        <begin position="676"/>
        <end position="702"/>
    </location>
</feature>
<feature type="region of interest" description="Disordered" evidence="7">
    <location>
        <begin position="1"/>
        <end position="41"/>
    </location>
</feature>
<feature type="region of interest" description="Disordered" evidence="7">
    <location>
        <begin position="1533"/>
        <end position="1581"/>
    </location>
</feature>
<feature type="transmembrane region" description="Helical" evidence="8">
    <location>
        <begin position="1310"/>
        <end position="1330"/>
    </location>
</feature>
<feature type="region of interest" description="Disordered" evidence="7">
    <location>
        <begin position="571"/>
        <end position="627"/>
    </location>
</feature>
<evidence type="ECO:0000256" key="7">
    <source>
        <dbReference type="SAM" id="MobiDB-lite"/>
    </source>
</evidence>
<feature type="transmembrane region" description="Helical" evidence="8">
    <location>
        <begin position="2354"/>
        <end position="2377"/>
    </location>
</feature>
<dbReference type="GO" id="GO:0035556">
    <property type="term" value="P:intracellular signal transduction"/>
    <property type="evidence" value="ECO:0007669"/>
    <property type="project" value="InterPro"/>
</dbReference>
<dbReference type="SUPFAM" id="SSF81653">
    <property type="entry name" value="Calcium ATPase, transduction domain A"/>
    <property type="match status" value="1"/>
</dbReference>
<dbReference type="InterPro" id="IPR001757">
    <property type="entry name" value="P_typ_ATPase"/>
</dbReference>